<evidence type="ECO:0000256" key="4">
    <source>
        <dbReference type="RuleBase" id="RU003887"/>
    </source>
</evidence>
<dbReference type="CDD" id="cd02870">
    <property type="entry name" value="PseudoU_synth_RsuA_like"/>
    <property type="match status" value="1"/>
</dbReference>
<dbReference type="EC" id="5.4.99.-" evidence="4"/>
<keyword evidence="2 4" id="KW-0413">Isomerase</keyword>
<dbReference type="NCBIfam" id="TIGR00093">
    <property type="entry name" value="pseudouridine synthase"/>
    <property type="match status" value="1"/>
</dbReference>
<dbReference type="SUPFAM" id="SSF55120">
    <property type="entry name" value="Pseudouridine synthase"/>
    <property type="match status" value="1"/>
</dbReference>
<dbReference type="RefSeq" id="WP_089758655.1">
    <property type="nucleotide sequence ID" value="NZ_BKAT01000010.1"/>
</dbReference>
<feature type="compositionally biased region" description="Basic and acidic residues" evidence="5">
    <location>
        <begin position="72"/>
        <end position="100"/>
    </location>
</feature>
<reference evidence="8" key="1">
    <citation type="submission" date="2016-10" db="EMBL/GenBank/DDBJ databases">
        <authorList>
            <person name="Varghese N."/>
            <person name="Submissions S."/>
        </authorList>
    </citation>
    <scope>NUCLEOTIDE SEQUENCE [LARGE SCALE GENOMIC DNA]</scope>
    <source>
        <strain evidence="8">DSM 23920</strain>
    </source>
</reference>
<dbReference type="PANTHER" id="PTHR47683">
    <property type="entry name" value="PSEUDOURIDINE SYNTHASE FAMILY PROTEIN-RELATED"/>
    <property type="match status" value="1"/>
</dbReference>
<dbReference type="SMART" id="SM00363">
    <property type="entry name" value="S4"/>
    <property type="match status" value="1"/>
</dbReference>
<evidence type="ECO:0000313" key="8">
    <source>
        <dbReference type="Proteomes" id="UP000199656"/>
    </source>
</evidence>
<comment type="similarity">
    <text evidence="1 4">Belongs to the pseudouridine synthase RsuA family.</text>
</comment>
<dbReference type="GO" id="GO:0003723">
    <property type="term" value="F:RNA binding"/>
    <property type="evidence" value="ECO:0007669"/>
    <property type="project" value="UniProtKB-KW"/>
</dbReference>
<proteinExistence type="inferred from homology"/>
<dbReference type="InterPro" id="IPR006145">
    <property type="entry name" value="PsdUridine_synth_RsuA/RluA"/>
</dbReference>
<feature type="compositionally biased region" description="Basic and acidic residues" evidence="5">
    <location>
        <begin position="37"/>
        <end position="48"/>
    </location>
</feature>
<gene>
    <name evidence="7" type="ORF">SAMN05660909_00658</name>
</gene>
<dbReference type="EMBL" id="FNRL01000002">
    <property type="protein sequence ID" value="SEA05930.1"/>
    <property type="molecule type" value="Genomic_DNA"/>
</dbReference>
<sequence length="449" mass="50429">MKKNLPAKKGSGPARDKKFGNGNKPAGSRNRPFTGKDQGEKTTAKDDQSSSPFKRERKFGGKSFDKGAGGFDKPDNKSRKADDKPAFINKFDKQPGDQERTGGFGNKPRKTDDKPAFRSKFDKQQGESAGDRPLRKRTYKNGNDDSAFHFHGDSKKGGKETPSGFNRQKFFDKANERFADKQERKIQRKTETSGAKPAKEPKQSSFGPGEMPLNKFVAHCGLCSRRKAVDYIKEGKISVNGAVVFEPATKVTAQDVVTMQQKRITPTKNLVYILLNKPKGYITTTDDPEGRKTVMDLIEEAAENERVYPVGRLDRNTSGLLLLTNDGELAQRLAHPKHNIKKIYQVELDKPLTKTDFDKILAGVTLEDGVAVVDALGYVDPRDKKQLGIEIHSGKNRIVRRIFEHLGYTVEKLDRVMYAGLTKKNLNRGQWRFLTEKEVIVLKHFKTNL</sequence>
<dbReference type="AlphaFoldDB" id="A0A1H3Y321"/>
<organism evidence="7 8">
    <name type="scientific">Chitinophaga terrae</name>
    <name type="common">ex Kim and Jung 2007</name>
    <dbReference type="NCBI Taxonomy" id="408074"/>
    <lineage>
        <taxon>Bacteria</taxon>
        <taxon>Pseudomonadati</taxon>
        <taxon>Bacteroidota</taxon>
        <taxon>Chitinophagia</taxon>
        <taxon>Chitinophagales</taxon>
        <taxon>Chitinophagaceae</taxon>
        <taxon>Chitinophaga</taxon>
    </lineage>
</organism>
<feature type="compositionally biased region" description="Basic and acidic residues" evidence="5">
    <location>
        <begin position="169"/>
        <end position="202"/>
    </location>
</feature>
<dbReference type="CDD" id="cd00165">
    <property type="entry name" value="S4"/>
    <property type="match status" value="1"/>
</dbReference>
<keyword evidence="8" id="KW-1185">Reference proteome</keyword>
<dbReference type="SUPFAM" id="SSF55174">
    <property type="entry name" value="Alpha-L RNA-binding motif"/>
    <property type="match status" value="1"/>
</dbReference>
<dbReference type="InterPro" id="IPR050343">
    <property type="entry name" value="RsuA_PseudoU_synthase"/>
</dbReference>
<dbReference type="InterPro" id="IPR036986">
    <property type="entry name" value="S4_RNA-bd_sf"/>
</dbReference>
<feature type="domain" description="RNA-binding S4" evidence="6">
    <location>
        <begin position="211"/>
        <end position="270"/>
    </location>
</feature>
<dbReference type="GO" id="GO:0120159">
    <property type="term" value="F:rRNA pseudouridine synthase activity"/>
    <property type="evidence" value="ECO:0007669"/>
    <property type="project" value="UniProtKB-ARBA"/>
</dbReference>
<dbReference type="Proteomes" id="UP000199656">
    <property type="component" value="Unassembled WGS sequence"/>
</dbReference>
<dbReference type="Pfam" id="PF01479">
    <property type="entry name" value="S4"/>
    <property type="match status" value="1"/>
</dbReference>
<dbReference type="OrthoDB" id="1012272at2"/>
<feature type="compositionally biased region" description="Basic and acidic residues" evidence="5">
    <location>
        <begin position="142"/>
        <end position="159"/>
    </location>
</feature>
<evidence type="ECO:0000256" key="3">
    <source>
        <dbReference type="PROSITE-ProRule" id="PRU00182"/>
    </source>
</evidence>
<dbReference type="PROSITE" id="PS01149">
    <property type="entry name" value="PSI_RSU"/>
    <property type="match status" value="1"/>
</dbReference>
<feature type="compositionally biased region" description="Basic and acidic residues" evidence="5">
    <location>
        <begin position="109"/>
        <end position="133"/>
    </location>
</feature>
<dbReference type="InterPro" id="IPR000748">
    <property type="entry name" value="PsdUridine_synth_RsuA/RluB/E/F"/>
</dbReference>
<dbReference type="PROSITE" id="PS50889">
    <property type="entry name" value="S4"/>
    <property type="match status" value="1"/>
</dbReference>
<feature type="region of interest" description="Disordered" evidence="5">
    <location>
        <begin position="1"/>
        <end position="210"/>
    </location>
</feature>
<evidence type="ECO:0000256" key="2">
    <source>
        <dbReference type="ARBA" id="ARBA00023235"/>
    </source>
</evidence>
<dbReference type="GO" id="GO:0000455">
    <property type="term" value="P:enzyme-directed rRNA pseudouridine synthesis"/>
    <property type="evidence" value="ECO:0007669"/>
    <property type="project" value="UniProtKB-ARBA"/>
</dbReference>
<dbReference type="Gene3D" id="3.10.290.10">
    <property type="entry name" value="RNA-binding S4 domain"/>
    <property type="match status" value="1"/>
</dbReference>
<dbReference type="InterPro" id="IPR002942">
    <property type="entry name" value="S4_RNA-bd"/>
</dbReference>
<evidence type="ECO:0000313" key="7">
    <source>
        <dbReference type="EMBL" id="SEA05930.1"/>
    </source>
</evidence>
<evidence type="ECO:0000256" key="5">
    <source>
        <dbReference type="SAM" id="MobiDB-lite"/>
    </source>
</evidence>
<name>A0A1H3Y321_9BACT</name>
<dbReference type="InterPro" id="IPR020103">
    <property type="entry name" value="PsdUridine_synth_cat_dom_sf"/>
</dbReference>
<dbReference type="Gene3D" id="3.30.70.580">
    <property type="entry name" value="Pseudouridine synthase I, catalytic domain, N-terminal subdomain"/>
    <property type="match status" value="1"/>
</dbReference>
<evidence type="ECO:0000259" key="6">
    <source>
        <dbReference type="SMART" id="SM00363"/>
    </source>
</evidence>
<dbReference type="Gene3D" id="3.30.70.1560">
    <property type="entry name" value="Alpha-L RNA-binding motif"/>
    <property type="match status" value="1"/>
</dbReference>
<dbReference type="Pfam" id="PF00849">
    <property type="entry name" value="PseudoU_synth_2"/>
    <property type="match status" value="1"/>
</dbReference>
<dbReference type="InterPro" id="IPR020094">
    <property type="entry name" value="TruA/RsuA/RluB/E/F_N"/>
</dbReference>
<dbReference type="PANTHER" id="PTHR47683:SF2">
    <property type="entry name" value="RNA-BINDING S4 DOMAIN-CONTAINING PROTEIN"/>
    <property type="match status" value="1"/>
</dbReference>
<protein>
    <recommendedName>
        <fullName evidence="4">Pseudouridine synthase</fullName>
        <ecNumber evidence="4">5.4.99.-</ecNumber>
    </recommendedName>
</protein>
<dbReference type="InterPro" id="IPR018496">
    <property type="entry name" value="PsdUridine_synth_RsuA/RluB_CS"/>
</dbReference>
<evidence type="ECO:0000256" key="1">
    <source>
        <dbReference type="ARBA" id="ARBA00008348"/>
    </source>
</evidence>
<keyword evidence="3" id="KW-0694">RNA-binding</keyword>
<dbReference type="STRING" id="408074.SAMN05660909_00658"/>
<accession>A0A1H3Y321</accession>
<dbReference type="InterPro" id="IPR042092">
    <property type="entry name" value="PsdUridine_s_RsuA/RluB/E/F_cat"/>
</dbReference>